<keyword evidence="3" id="KW-1185">Reference proteome</keyword>
<dbReference type="Proteomes" id="UP000284177">
    <property type="component" value="Unassembled WGS sequence"/>
</dbReference>
<comment type="caution">
    <text evidence="2">The sequence shown here is derived from an EMBL/GenBank/DDBJ whole genome shotgun (WGS) entry which is preliminary data.</text>
</comment>
<evidence type="ECO:0000313" key="2">
    <source>
        <dbReference type="EMBL" id="RKD29521.1"/>
    </source>
</evidence>
<dbReference type="CDD" id="cd00657">
    <property type="entry name" value="Ferritin_like"/>
    <property type="match status" value="1"/>
</dbReference>
<gene>
    <name evidence="2" type="ORF">BET03_05530</name>
</gene>
<sequence>MDSKEKERKALNQLLQGEQMAVETFNIFISKVKDNETKKIFQEVQKQHRKNIFRLADYIQNLGGQPDENIGLKGIMADYKLNNQLNDKDNLYIIEKAIEGETKGINMAEKVLRGKLDDKSRKLAGDILHQDRMSLSKLQSLI</sequence>
<dbReference type="Pfam" id="PF09537">
    <property type="entry name" value="DUF2383"/>
    <property type="match status" value="1"/>
</dbReference>
<dbReference type="RefSeq" id="WP_120170469.1">
    <property type="nucleotide sequence ID" value="NZ_MCIB01000037.1"/>
</dbReference>
<dbReference type="InterPro" id="IPR009078">
    <property type="entry name" value="Ferritin-like_SF"/>
</dbReference>
<dbReference type="OrthoDB" id="1706687at2"/>
<organism evidence="2 3">
    <name type="scientific">Thermohalobacter berrensis</name>
    <dbReference type="NCBI Taxonomy" id="99594"/>
    <lineage>
        <taxon>Bacteria</taxon>
        <taxon>Bacillati</taxon>
        <taxon>Bacillota</taxon>
        <taxon>Tissierellia</taxon>
        <taxon>Tissierellales</taxon>
        <taxon>Thermohalobacteraceae</taxon>
        <taxon>Thermohalobacter</taxon>
    </lineage>
</organism>
<accession>A0A419SWE3</accession>
<dbReference type="AlphaFoldDB" id="A0A419SWE3"/>
<protein>
    <recommendedName>
        <fullName evidence="1">DUF2383 domain-containing protein</fullName>
    </recommendedName>
</protein>
<dbReference type="InterPro" id="IPR019052">
    <property type="entry name" value="DUF2383"/>
</dbReference>
<reference evidence="2 3" key="1">
    <citation type="submission" date="2016-08" db="EMBL/GenBank/DDBJ databases">
        <title>Novel Firmicutes and Novel Genomes.</title>
        <authorList>
            <person name="Poppleton D.I."/>
            <person name="Gribaldo S."/>
        </authorList>
    </citation>
    <scope>NUCLEOTIDE SEQUENCE [LARGE SCALE GENOMIC DNA]</scope>
    <source>
        <strain evidence="2 3">CTT3</strain>
    </source>
</reference>
<dbReference type="InterPro" id="IPR012347">
    <property type="entry name" value="Ferritin-like"/>
</dbReference>
<feature type="domain" description="DUF2383" evidence="1">
    <location>
        <begin position="9"/>
        <end position="113"/>
    </location>
</feature>
<dbReference type="SUPFAM" id="SSF47240">
    <property type="entry name" value="Ferritin-like"/>
    <property type="match status" value="1"/>
</dbReference>
<dbReference type="Gene3D" id="1.20.1260.10">
    <property type="match status" value="1"/>
</dbReference>
<evidence type="ECO:0000313" key="3">
    <source>
        <dbReference type="Proteomes" id="UP000284177"/>
    </source>
</evidence>
<name>A0A419SWE3_9FIRM</name>
<evidence type="ECO:0000259" key="1">
    <source>
        <dbReference type="Pfam" id="PF09537"/>
    </source>
</evidence>
<dbReference type="EMBL" id="MCIB01000037">
    <property type="protein sequence ID" value="RKD29521.1"/>
    <property type="molecule type" value="Genomic_DNA"/>
</dbReference>
<proteinExistence type="predicted"/>